<feature type="region of interest" description="Disordered" evidence="1">
    <location>
        <begin position="677"/>
        <end position="703"/>
    </location>
</feature>
<feature type="transmembrane region" description="Helical" evidence="2">
    <location>
        <begin position="111"/>
        <end position="137"/>
    </location>
</feature>
<keyword evidence="2" id="KW-1133">Transmembrane helix</keyword>
<dbReference type="AlphaFoldDB" id="T5AJE6"/>
<name>T5AJE6_OPHSC</name>
<evidence type="ECO:0000256" key="2">
    <source>
        <dbReference type="SAM" id="Phobius"/>
    </source>
</evidence>
<reference evidence="3 4" key="1">
    <citation type="journal article" date="2013" name="Chin. Sci. Bull.">
        <title>Genome survey uncovers the secrets of sex and lifestyle in caterpillar fungus.</title>
        <authorList>
            <person name="Hu X."/>
            <person name="Zhang Y."/>
            <person name="Xiao G."/>
            <person name="Zheng P."/>
            <person name="Xia Y."/>
            <person name="Zhang X."/>
            <person name="St Leger R.J."/>
            <person name="Liu X."/>
            <person name="Wang C."/>
        </authorList>
    </citation>
    <scope>NUCLEOTIDE SEQUENCE [LARGE SCALE GENOMIC DNA]</scope>
    <source>
        <strain evidence="4">Co18 / CGMCC 3.14243</strain>
        <tissue evidence="3">Fruit-body</tissue>
    </source>
</reference>
<feature type="transmembrane region" description="Helical" evidence="2">
    <location>
        <begin position="593"/>
        <end position="618"/>
    </location>
</feature>
<keyword evidence="2" id="KW-0812">Transmembrane</keyword>
<keyword evidence="2" id="KW-0472">Membrane</keyword>
<evidence type="ECO:0000256" key="1">
    <source>
        <dbReference type="SAM" id="MobiDB-lite"/>
    </source>
</evidence>
<sequence length="703" mass="76703">MAPSEPADYVPLAALKIDAENNDELQHEPKRPSTLWQRLGPLSLVTLLLGSAILPLVMLLLGLVWKESMVAATGHTARAPWIRIFSANWTTTLVTVCTALIRTVMAFQASLATAMLAAIIIESIGTPLLQAPFFSIIRALEVGPMNLLSAVRFRPKGALSFSVYALIVVQVLAIAASQFLSAMLVSDFKPGTFANVDNSTDVPIVGGGGGIQGNPWASAITSAWTFAERAEPPATGPDFHDSGHSYRAFLPFDDEARRTRLRSFDGPALLVDHRVVCARPSLTNLTLIIDDRPLRLSGQMAMNFTSFPMLRQSAEAPQHLDFSCLLPYPGSETVEFIQGETSLCAPRWRPSHISMQDPLDITESSTLFLLLDIVSPGNLPIVLGSGNSRDSLQAARANGSWALASYNSRGDALRITACLTHLDTKPFIVDMSRSEDGSEPRLAWDQKAKSFNTGTVRRLLGASTTPESPGKRGLMTMAPRSQWKDFRIDSKKKQPFGSFYNSMSPPRIAGAGDTDDAGVFLSRRNQAVNGNAHGSHSLLFQDALRDTDSPALALQAVLAMVCQTTYYDRLVIEENSASASTSFSSTTLIPMRWTGFMAATAIVATHLVVVVIVTVLFFHFTRSSLLGNCWQAVAQVVTEDTLPILEQADAMKDKEVERWAKGQSLHRKRYGLVRNRRTGQTGLDIGRENAEREGEETEQTERA</sequence>
<dbReference type="EMBL" id="KE652400">
    <property type="protein sequence ID" value="EQL01887.1"/>
    <property type="molecule type" value="Genomic_DNA"/>
</dbReference>
<dbReference type="HOGENOM" id="CLU_015639_1_0_1"/>
<feature type="transmembrane region" description="Helical" evidence="2">
    <location>
        <begin position="86"/>
        <end position="105"/>
    </location>
</feature>
<organism evidence="3 4">
    <name type="scientific">Ophiocordyceps sinensis (strain Co18 / CGMCC 3.14243)</name>
    <name type="common">Yarsagumba caterpillar fungus</name>
    <name type="synonym">Hirsutella sinensis</name>
    <dbReference type="NCBI Taxonomy" id="911162"/>
    <lineage>
        <taxon>Eukaryota</taxon>
        <taxon>Fungi</taxon>
        <taxon>Dikarya</taxon>
        <taxon>Ascomycota</taxon>
        <taxon>Pezizomycotina</taxon>
        <taxon>Sordariomycetes</taxon>
        <taxon>Hypocreomycetidae</taxon>
        <taxon>Hypocreales</taxon>
        <taxon>Ophiocordycipitaceae</taxon>
        <taxon>Ophiocordyceps</taxon>
    </lineage>
</organism>
<protein>
    <recommendedName>
        <fullName evidence="5">Formylmethionine deformylase-like protein</fullName>
    </recommendedName>
</protein>
<accession>T5AJE6</accession>
<evidence type="ECO:0000313" key="3">
    <source>
        <dbReference type="EMBL" id="EQL01887.1"/>
    </source>
</evidence>
<dbReference type="OrthoDB" id="5428040at2759"/>
<evidence type="ECO:0000313" key="4">
    <source>
        <dbReference type="Proteomes" id="UP000019374"/>
    </source>
</evidence>
<feature type="compositionally biased region" description="Acidic residues" evidence="1">
    <location>
        <begin position="693"/>
        <end position="703"/>
    </location>
</feature>
<dbReference type="Proteomes" id="UP000019374">
    <property type="component" value="Unassembled WGS sequence"/>
</dbReference>
<proteinExistence type="predicted"/>
<evidence type="ECO:0008006" key="5">
    <source>
        <dbReference type="Google" id="ProtNLM"/>
    </source>
</evidence>
<feature type="transmembrane region" description="Helical" evidence="2">
    <location>
        <begin position="42"/>
        <end position="65"/>
    </location>
</feature>
<dbReference type="eggNOG" id="ENOG502S4EJ">
    <property type="taxonomic scope" value="Eukaryota"/>
</dbReference>
<feature type="transmembrane region" description="Helical" evidence="2">
    <location>
        <begin position="158"/>
        <end position="180"/>
    </location>
</feature>
<gene>
    <name evidence="3" type="ORF">OCS_02411</name>
</gene>